<dbReference type="Proteomes" id="UP000007819">
    <property type="component" value="Chromosome A1"/>
</dbReference>
<evidence type="ECO:0000313" key="3">
    <source>
        <dbReference type="Proteomes" id="UP000007819"/>
    </source>
</evidence>
<name>A0A8R1WZE7_ACYPI</name>
<dbReference type="GeneID" id="103308570"/>
<organism evidence="2 3">
    <name type="scientific">Acyrthosiphon pisum</name>
    <name type="common">Pea aphid</name>
    <dbReference type="NCBI Taxonomy" id="7029"/>
    <lineage>
        <taxon>Eukaryota</taxon>
        <taxon>Metazoa</taxon>
        <taxon>Ecdysozoa</taxon>
        <taxon>Arthropoda</taxon>
        <taxon>Hexapoda</taxon>
        <taxon>Insecta</taxon>
        <taxon>Pterygota</taxon>
        <taxon>Neoptera</taxon>
        <taxon>Paraneoptera</taxon>
        <taxon>Hemiptera</taxon>
        <taxon>Sternorrhyncha</taxon>
        <taxon>Aphidomorpha</taxon>
        <taxon>Aphidoidea</taxon>
        <taxon>Aphididae</taxon>
        <taxon>Macrosiphini</taxon>
        <taxon>Acyrthosiphon</taxon>
    </lineage>
</organism>
<dbReference type="OrthoDB" id="419432at2759"/>
<reference evidence="3" key="1">
    <citation type="submission" date="2010-06" db="EMBL/GenBank/DDBJ databases">
        <authorList>
            <person name="Jiang H."/>
            <person name="Abraham K."/>
            <person name="Ali S."/>
            <person name="Alsbrooks S.L."/>
            <person name="Anim B.N."/>
            <person name="Anosike U.S."/>
            <person name="Attaway T."/>
            <person name="Bandaranaike D.P."/>
            <person name="Battles P.K."/>
            <person name="Bell S.N."/>
            <person name="Bell A.V."/>
            <person name="Beltran B."/>
            <person name="Bickham C."/>
            <person name="Bustamante Y."/>
            <person name="Caleb T."/>
            <person name="Canada A."/>
            <person name="Cardenas V."/>
            <person name="Carter K."/>
            <person name="Chacko J."/>
            <person name="Chandrabose M.N."/>
            <person name="Chavez D."/>
            <person name="Chavez A."/>
            <person name="Chen L."/>
            <person name="Chu H.-S."/>
            <person name="Claassen K.J."/>
            <person name="Cockrell R."/>
            <person name="Collins M."/>
            <person name="Cooper J.A."/>
            <person name="Cree A."/>
            <person name="Curry S.M."/>
            <person name="Da Y."/>
            <person name="Dao M.D."/>
            <person name="Das B."/>
            <person name="Davila M.-L."/>
            <person name="Davy-Carroll L."/>
            <person name="Denson S."/>
            <person name="Dinh H."/>
            <person name="Ebong V.E."/>
            <person name="Edwards J.R."/>
            <person name="Egan A."/>
            <person name="El-Daye J."/>
            <person name="Escobedo L."/>
            <person name="Fernandez S."/>
            <person name="Fernando P.R."/>
            <person name="Flagg N."/>
            <person name="Forbes L.D."/>
            <person name="Fowler R.G."/>
            <person name="Fu Q."/>
            <person name="Gabisi R.A."/>
            <person name="Ganer J."/>
            <person name="Garbino Pronczuk A."/>
            <person name="Garcia R.M."/>
            <person name="Garner T."/>
            <person name="Garrett T.E."/>
            <person name="Gonzalez D.A."/>
            <person name="Hamid H."/>
            <person name="Hawkins E.S."/>
            <person name="Hirani K."/>
            <person name="Hogues M.E."/>
            <person name="Hollins B."/>
            <person name="Hsiao C.-H."/>
            <person name="Jabil R."/>
            <person name="James M.L."/>
            <person name="Jhangiani S.N."/>
            <person name="Johnson B."/>
            <person name="Johnson Q."/>
            <person name="Joshi V."/>
            <person name="Kalu J.B."/>
            <person name="Kam C."/>
            <person name="Kashfia A."/>
            <person name="Keebler J."/>
            <person name="Kisamo H."/>
            <person name="Kovar C.L."/>
            <person name="Lago L.A."/>
            <person name="Lai C.-Y."/>
            <person name="Laidlaw J."/>
            <person name="Lara F."/>
            <person name="Le T.-K."/>
            <person name="Lee S.L."/>
            <person name="Legall F.H."/>
            <person name="Lemon S.J."/>
            <person name="Lewis L.R."/>
            <person name="Li B."/>
            <person name="Liu Y."/>
            <person name="Liu Y.-S."/>
            <person name="Lopez J."/>
            <person name="Lozado R.J."/>
            <person name="Lu J."/>
            <person name="Madu R.C."/>
            <person name="Maheshwari M."/>
            <person name="Maheshwari R."/>
            <person name="Malloy K."/>
            <person name="Martinez E."/>
            <person name="Mathew T."/>
            <person name="Mercado I.C."/>
            <person name="Mercado C."/>
            <person name="Meyer B."/>
            <person name="Montgomery K."/>
            <person name="Morgan M.B."/>
            <person name="Munidasa M."/>
            <person name="Nazareth L.V."/>
            <person name="Nelson J."/>
            <person name="Ng B.M."/>
            <person name="Nguyen N.B."/>
            <person name="Nguyen P.Q."/>
            <person name="Nguyen T."/>
            <person name="Obregon M."/>
            <person name="Okwuonu G.O."/>
            <person name="Onwere C.G."/>
            <person name="Orozco G."/>
            <person name="Parra A."/>
            <person name="Patel S."/>
            <person name="Patil S."/>
            <person name="Perez A."/>
            <person name="Perez Y."/>
            <person name="Pham C."/>
            <person name="Primus E.L."/>
            <person name="Pu L.-L."/>
            <person name="Puazo M."/>
            <person name="Qin X."/>
            <person name="Quiroz J.B."/>
            <person name="Reese J."/>
            <person name="Richards S."/>
            <person name="Rives C.M."/>
            <person name="Robberts R."/>
            <person name="Ruiz S.J."/>
            <person name="Ruiz M.J."/>
            <person name="Santibanez J."/>
            <person name="Schneider B.W."/>
            <person name="Sisson I."/>
            <person name="Smith M."/>
            <person name="Sodergren E."/>
            <person name="Song X.-Z."/>
            <person name="Song B.B."/>
            <person name="Summersgill H."/>
            <person name="Thelus R."/>
            <person name="Thornton R.D."/>
            <person name="Trejos Z.Y."/>
            <person name="Usmani K."/>
            <person name="Vattathil S."/>
            <person name="Villasana D."/>
            <person name="Walker D.L."/>
            <person name="Wang S."/>
            <person name="Wang K."/>
            <person name="White C.S."/>
            <person name="Williams A.C."/>
            <person name="Williamson J."/>
            <person name="Wilson K."/>
            <person name="Woghiren I.O."/>
            <person name="Woodworth J.R."/>
            <person name="Worley K.C."/>
            <person name="Wright R.A."/>
            <person name="Wu W."/>
            <person name="Young L."/>
            <person name="Zhang L."/>
            <person name="Zhang J."/>
            <person name="Zhu Y."/>
            <person name="Muzny D.M."/>
            <person name="Weinstock G."/>
            <person name="Gibbs R.A."/>
        </authorList>
    </citation>
    <scope>NUCLEOTIDE SEQUENCE [LARGE SCALE GENOMIC DNA]</scope>
    <source>
        <strain evidence="3">LSR1</strain>
    </source>
</reference>
<evidence type="ECO:0000259" key="1">
    <source>
        <dbReference type="Pfam" id="PF23723"/>
    </source>
</evidence>
<dbReference type="PANTHER" id="PTHR15000:SF1">
    <property type="entry name" value="ERYTHROID DIFFERENTIATION-RELATED FACTOR 1"/>
    <property type="match status" value="1"/>
</dbReference>
<dbReference type="InterPro" id="IPR056583">
    <property type="entry name" value="EDRF1_TPR"/>
</dbReference>
<dbReference type="GO" id="GO:0045893">
    <property type="term" value="P:positive regulation of DNA-templated transcription"/>
    <property type="evidence" value="ECO:0007669"/>
    <property type="project" value="TreeGrafter"/>
</dbReference>
<dbReference type="RefSeq" id="XP_008180397.2">
    <property type="nucleotide sequence ID" value="XM_008182175.3"/>
</dbReference>
<feature type="domain" description="EDRF1 TPR repeats region" evidence="1">
    <location>
        <begin position="162"/>
        <end position="491"/>
    </location>
</feature>
<sequence length="507" mass="58900">MINIYLSFSFGIALKCFRLSLECQLCITDTDVNHIFMLVLEHCGNCCLFIFKNWDKIEQYSSELETDEEYDFELRKALLNSSNRTNKDLNLIPTSLNNSKESMLSTAEHCYSRALTLKTNTDDKNNLSKQIGYVYNENIKIYIEEIIMAISNNIPLSPLKLKWFAKKSKTFCSLGSNIFQKVDDKDNFAIINSNLEKLYGYIAHYSTKYVVPLNTFVKTEIINFKAGKAYKKRLSKMGNRSSNSQQWDMVYYKLSSSLFHAAVNEYLAICRCNSSNYRKCIDLFMEALDYCDLKNESPKRFVYEYQAAYINFGLASLSFGRLEQCFTEESPELHPVFVQIKSYCNISFEIFFKIERPLESFEVLIKMITLDIHLIDRTIGPGNLKYVKSIIETLEKCVAVFQMFSENKDTMKYSYSADQTEELTIEDGLHFEMRKLHFLLILEENVLKLLKCMIHLALDKSSVKEIKWLADKEDELKIIYSVLLRNSVGDNNYSQLTTAVKQLSTFK</sequence>
<dbReference type="Pfam" id="PF23723">
    <property type="entry name" value="TPR_EDRF1"/>
    <property type="match status" value="1"/>
</dbReference>
<keyword evidence="3" id="KW-1185">Reference proteome</keyword>
<dbReference type="EnsemblMetazoa" id="XM_008182175.3">
    <property type="protein sequence ID" value="XP_008180397.2"/>
    <property type="gene ID" value="LOC103308570"/>
</dbReference>
<proteinExistence type="predicted"/>
<protein>
    <recommendedName>
        <fullName evidence="1">EDRF1 TPR repeats region domain-containing protein</fullName>
    </recommendedName>
</protein>
<reference evidence="2" key="2">
    <citation type="submission" date="2022-06" db="UniProtKB">
        <authorList>
            <consortium name="EnsemblMetazoa"/>
        </authorList>
    </citation>
    <scope>IDENTIFICATION</scope>
</reference>
<dbReference type="KEGG" id="api:103308570"/>
<accession>A0A8R1WZE7</accession>
<dbReference type="PANTHER" id="PTHR15000">
    <property type="entry name" value="ERYTHROID DIFFERENTIATION-RELATED FACTOR 1"/>
    <property type="match status" value="1"/>
</dbReference>
<dbReference type="AlphaFoldDB" id="A0A8R1WZE7"/>
<evidence type="ECO:0000313" key="2">
    <source>
        <dbReference type="EnsemblMetazoa" id="XP_008180397.2"/>
    </source>
</evidence>